<gene>
    <name evidence="1" type="primary">Y</name>
</gene>
<accession>A0A1W6BQI6</accession>
<dbReference type="EMBL" id="KY549567">
    <property type="protein sequence ID" value="ARJ54294.1"/>
    <property type="molecule type" value="Viral_cRNA"/>
</dbReference>
<dbReference type="Proteomes" id="UP000678181">
    <property type="component" value="Segment"/>
</dbReference>
<evidence type="ECO:0000313" key="1">
    <source>
        <dbReference type="EMBL" id="ARJ54294.1"/>
    </source>
</evidence>
<proteinExistence type="predicted"/>
<keyword evidence="2" id="KW-1185">Reference proteome</keyword>
<evidence type="ECO:0000313" key="2">
    <source>
        <dbReference type="Proteomes" id="UP000678181"/>
    </source>
</evidence>
<sequence length="287" mass="31956">MMKSKALSLPDNSLSKNGVDMELPIAIASSNQKGVVKRLIGAAGKGDKSFVRLNKFLIRWKPTCPPEMPGTFGFDFYFDGGDTKYSIVKGSGMVGHAVEITITTSIYISTQQLKNCPYRLDMTPTTDTDGACGSVAMEIWVTNDEKYPKNGKRSVSIHMDPPMRHGLPSIFYHINPNNDQYYTNIQTLIPLSRDIIADYNSIFSKCLNIPEPTIEDSLVLRYMINPEEEENIHELNHVLSSGKPITTDDSILLVNLAVRFSGSSYRKFISGITGQLDRETPTSTSRF</sequence>
<reference evidence="1 2" key="1">
    <citation type="submission" date="2017-01" db="EMBL/GenBank/DDBJ databases">
        <authorList>
            <person name="Jang C."/>
            <person name="Goodin M.M."/>
        </authorList>
    </citation>
    <scope>NUCLEOTIDE SEQUENCE [LARGE SCALE GENOMIC DNA]</scope>
    <source>
        <strain evidence="1 2">CYDV-constricta</strain>
    </source>
</reference>
<protein>
    <submittedName>
        <fullName evidence="1">Movement protein</fullName>
    </submittedName>
</protein>
<name>A0A1W6BQI6_9RHAB</name>
<organism evidence="1 2">
    <name type="scientific">constricta yellow dwarf virus</name>
    <dbReference type="NCBI Taxonomy" id="3020400"/>
    <lineage>
        <taxon>Viruses</taxon>
        <taxon>Riboviria</taxon>
        <taxon>Orthornavirae</taxon>
        <taxon>Negarnaviricota</taxon>
        <taxon>Haploviricotina</taxon>
        <taxon>Monjiviricetes</taxon>
        <taxon>Mononegavirales</taxon>
        <taxon>Rhabdoviridae</taxon>
        <taxon>Betarhabdovirinae</taxon>
        <taxon>Alphanucleorhabdovirus</taxon>
        <taxon>Alphanucleorhabdovirus constrictae</taxon>
    </lineage>
</organism>